<organism evidence="2 3">
    <name type="scientific">Spirosoma agri</name>
    <dbReference type="NCBI Taxonomy" id="1987381"/>
    <lineage>
        <taxon>Bacteria</taxon>
        <taxon>Pseudomonadati</taxon>
        <taxon>Bacteroidota</taxon>
        <taxon>Cytophagia</taxon>
        <taxon>Cytophagales</taxon>
        <taxon>Cytophagaceae</taxon>
        <taxon>Spirosoma</taxon>
    </lineage>
</organism>
<protein>
    <submittedName>
        <fullName evidence="2">Uncharacterized protein</fullName>
    </submittedName>
</protein>
<evidence type="ECO:0000313" key="3">
    <source>
        <dbReference type="Proteomes" id="UP000477386"/>
    </source>
</evidence>
<sequence>MRHIANLITRMGDFLMKISDGARKALVFGLMLLLGGGAIYKLIISIDRLNQPMPAATPQQLIEPMQQLFLQTATNASQYQQARQQQLKHLDSLAKQYSTKKSPHQP</sequence>
<dbReference type="RefSeq" id="WP_164043941.1">
    <property type="nucleotide sequence ID" value="NZ_JAAGNZ010000006.1"/>
</dbReference>
<evidence type="ECO:0000256" key="1">
    <source>
        <dbReference type="SAM" id="Phobius"/>
    </source>
</evidence>
<keyword evidence="1" id="KW-1133">Transmembrane helix</keyword>
<gene>
    <name evidence="2" type="ORF">GK091_27445</name>
</gene>
<keyword evidence="1" id="KW-0812">Transmembrane</keyword>
<evidence type="ECO:0000313" key="2">
    <source>
        <dbReference type="EMBL" id="NEU70631.1"/>
    </source>
</evidence>
<name>A0A6M0ISU2_9BACT</name>
<proteinExistence type="predicted"/>
<feature type="transmembrane region" description="Helical" evidence="1">
    <location>
        <begin position="25"/>
        <end position="43"/>
    </location>
</feature>
<keyword evidence="1" id="KW-0472">Membrane</keyword>
<keyword evidence="3" id="KW-1185">Reference proteome</keyword>
<reference evidence="2 3" key="1">
    <citation type="submission" date="2020-02" db="EMBL/GenBank/DDBJ databases">
        <title>Draft genome sequence of two Spirosoma agri KCTC 52727 and Spirosoma terrae KCTC 52035.</title>
        <authorList>
            <person name="Rojas J."/>
            <person name="Ambika Manirajan B."/>
            <person name="Ratering S."/>
            <person name="Suarez C."/>
            <person name="Schnell S."/>
        </authorList>
    </citation>
    <scope>NUCLEOTIDE SEQUENCE [LARGE SCALE GENOMIC DNA]</scope>
    <source>
        <strain evidence="2 3">KCTC 52727</strain>
    </source>
</reference>
<dbReference type="Proteomes" id="UP000477386">
    <property type="component" value="Unassembled WGS sequence"/>
</dbReference>
<accession>A0A6M0ISU2</accession>
<comment type="caution">
    <text evidence="2">The sequence shown here is derived from an EMBL/GenBank/DDBJ whole genome shotgun (WGS) entry which is preliminary data.</text>
</comment>
<dbReference type="EMBL" id="JAAGNZ010000006">
    <property type="protein sequence ID" value="NEU70631.1"/>
    <property type="molecule type" value="Genomic_DNA"/>
</dbReference>
<dbReference type="AlphaFoldDB" id="A0A6M0ISU2"/>